<protein>
    <submittedName>
        <fullName evidence="1">Unnamed protein product</fullName>
    </submittedName>
</protein>
<dbReference type="EMBL" id="BSXS01000498">
    <property type="protein sequence ID" value="GME72747.1"/>
    <property type="molecule type" value="Genomic_DNA"/>
</dbReference>
<proteinExistence type="predicted"/>
<evidence type="ECO:0000313" key="1">
    <source>
        <dbReference type="EMBL" id="GME72747.1"/>
    </source>
</evidence>
<gene>
    <name evidence="1" type="ORF">Amon02_000111500</name>
</gene>
<evidence type="ECO:0000313" key="2">
    <source>
        <dbReference type="Proteomes" id="UP001165064"/>
    </source>
</evidence>
<dbReference type="Proteomes" id="UP001165064">
    <property type="component" value="Unassembled WGS sequence"/>
</dbReference>
<reference evidence="1" key="1">
    <citation type="submission" date="2023-04" db="EMBL/GenBank/DDBJ databases">
        <title>Ambrosiozyma monospora NBRC 10751.</title>
        <authorList>
            <person name="Ichikawa N."/>
            <person name="Sato H."/>
            <person name="Tonouchi N."/>
        </authorList>
    </citation>
    <scope>NUCLEOTIDE SEQUENCE</scope>
    <source>
        <strain evidence="1">NBRC 10751</strain>
    </source>
</reference>
<accession>A0ACB5SUC9</accession>
<comment type="caution">
    <text evidence="1">The sequence shown here is derived from an EMBL/GenBank/DDBJ whole genome shotgun (WGS) entry which is preliminary data.</text>
</comment>
<name>A0ACB5SUC9_AMBMO</name>
<keyword evidence="2" id="KW-1185">Reference proteome</keyword>
<sequence length="302" mass="33314">MSDQKQEEHNVPQESLHIKGTTDLERIEAPITTKAYLMCCFASFAGIFYGYDSGYISGVMGMDYFIHRFTGKVKGTMPDDKFVLASSTKSLITSILSAGTFFGSIIAGDLSDWIGRRPVIISGCFIFMIGCICQTASTAVPLLAVGRVIAGVGVGFVSTVVVLYMSEISPRKVRGAIVSGYQFCITIGLLLASCVDYGTQDRTDSGSYRIPIAIQFLWALILALGLFLLPESPRYFVKKGKIQKATNVLARLRGQPEDSKYIQDELAEIIANHEYELSKPILQFKKNNLGYRFADVPTVNWY</sequence>
<organism evidence="1 2">
    <name type="scientific">Ambrosiozyma monospora</name>
    <name type="common">Yeast</name>
    <name type="synonym">Endomycopsis monosporus</name>
    <dbReference type="NCBI Taxonomy" id="43982"/>
    <lineage>
        <taxon>Eukaryota</taxon>
        <taxon>Fungi</taxon>
        <taxon>Dikarya</taxon>
        <taxon>Ascomycota</taxon>
        <taxon>Saccharomycotina</taxon>
        <taxon>Pichiomycetes</taxon>
        <taxon>Pichiales</taxon>
        <taxon>Pichiaceae</taxon>
        <taxon>Ambrosiozyma</taxon>
    </lineage>
</organism>